<evidence type="ECO:0000259" key="4">
    <source>
        <dbReference type="PROSITE" id="PS51900"/>
    </source>
</evidence>
<dbReference type="PROSITE" id="PS51900">
    <property type="entry name" value="CB"/>
    <property type="match status" value="1"/>
</dbReference>
<dbReference type="SUPFAM" id="SSF56349">
    <property type="entry name" value="DNA breaking-rejoining enzymes"/>
    <property type="match status" value="1"/>
</dbReference>
<proteinExistence type="predicted"/>
<evidence type="ECO:0000313" key="6">
    <source>
        <dbReference type="Proteomes" id="UP001281305"/>
    </source>
</evidence>
<dbReference type="Gene3D" id="1.10.150.130">
    <property type="match status" value="1"/>
</dbReference>
<gene>
    <name evidence="5" type="ORF">RZS32_006030</name>
</gene>
<dbReference type="InterPro" id="IPR011010">
    <property type="entry name" value="DNA_brk_join_enz"/>
</dbReference>
<dbReference type="RefSeq" id="WP_317056122.1">
    <property type="nucleotide sequence ID" value="NZ_CP146606.1"/>
</dbReference>
<dbReference type="InterPro" id="IPR010998">
    <property type="entry name" value="Integrase_recombinase_N"/>
</dbReference>
<keyword evidence="2 3" id="KW-0238">DNA-binding</keyword>
<protein>
    <recommendedName>
        <fullName evidence="4">Core-binding (CB) domain-containing protein</fullName>
    </recommendedName>
</protein>
<dbReference type="Proteomes" id="UP001281305">
    <property type="component" value="Chromosome"/>
</dbReference>
<evidence type="ECO:0000256" key="1">
    <source>
        <dbReference type="ARBA" id="ARBA00022908"/>
    </source>
</evidence>
<keyword evidence="6" id="KW-1185">Reference proteome</keyword>
<evidence type="ECO:0000313" key="5">
    <source>
        <dbReference type="EMBL" id="WYK19425.1"/>
    </source>
</evidence>
<reference evidence="5 6" key="1">
    <citation type="submission" date="2024-02" db="EMBL/GenBank/DDBJ databases">
        <title>Roseovarius strain W115 nov., isolated from a marine algae.</title>
        <authorList>
            <person name="Lee M.W."/>
            <person name="Lee J.K."/>
            <person name="Kim J.M."/>
            <person name="Choi D.G."/>
            <person name="Baek J.H."/>
            <person name="Bayburt H."/>
            <person name="Jung J.J."/>
            <person name="Han D.M."/>
            <person name="Jeon C.O."/>
        </authorList>
    </citation>
    <scope>NUCLEOTIDE SEQUENCE [LARGE SCALE GENOMIC DNA]</scope>
    <source>
        <strain evidence="5 6">W115</strain>
    </source>
</reference>
<feature type="domain" description="Core-binding (CB)" evidence="4">
    <location>
        <begin position="69"/>
        <end position="160"/>
    </location>
</feature>
<dbReference type="InterPro" id="IPR044068">
    <property type="entry name" value="CB"/>
</dbReference>
<dbReference type="EMBL" id="CP146606">
    <property type="protein sequence ID" value="WYK19425.1"/>
    <property type="molecule type" value="Genomic_DNA"/>
</dbReference>
<evidence type="ECO:0000256" key="3">
    <source>
        <dbReference type="PROSITE-ProRule" id="PRU01248"/>
    </source>
</evidence>
<organism evidence="5 6">
    <name type="scientific">Roseovarius rhodophyticola</name>
    <dbReference type="NCBI Taxonomy" id="3080827"/>
    <lineage>
        <taxon>Bacteria</taxon>
        <taxon>Pseudomonadati</taxon>
        <taxon>Pseudomonadota</taxon>
        <taxon>Alphaproteobacteria</taxon>
        <taxon>Rhodobacterales</taxon>
        <taxon>Roseobacteraceae</taxon>
        <taxon>Roseovarius</taxon>
    </lineage>
</organism>
<accession>A0ABZ2TJZ4</accession>
<keyword evidence="1" id="KW-0229">DNA integration</keyword>
<name>A0ABZ2TJZ4_9RHOB</name>
<sequence>MAKHTILGGKVHVYRRENSRFWQCSTFMQGKNHRTSTKEESLASAKEFAEDWYLTLRGKQRSGELITEKTFKHAADAFQAEYEVITEGERSPKWVEGHKARIRLHLLPHFGSMGLSTITAGAVQDYRVARIQNPSNGRPPAYSTLHDEIVTLRLVLKTAIRKGWLDHLPDLSAPYRASGKVVHRAWFSPEEYRTLYEATRANAKNAKNKRHRHLAEQLHDKVLFMANTGIRPDEANWLEYRDVEIVEDDATGETILEIEVRGKRGVGYCKSTTEPPRFCRRLLSSYFKLRFCLISRLVRISPPLRLV</sequence>
<evidence type="ECO:0000256" key="2">
    <source>
        <dbReference type="ARBA" id="ARBA00023125"/>
    </source>
</evidence>